<reference evidence="1" key="1">
    <citation type="journal article" date="2014" name="Front. Microbiol.">
        <title>High frequency of phylogenetically diverse reductive dehalogenase-homologous genes in deep subseafloor sedimentary metagenomes.</title>
        <authorList>
            <person name="Kawai M."/>
            <person name="Futagami T."/>
            <person name="Toyoda A."/>
            <person name="Takaki Y."/>
            <person name="Nishi S."/>
            <person name="Hori S."/>
            <person name="Arai W."/>
            <person name="Tsubouchi T."/>
            <person name="Morono Y."/>
            <person name="Uchiyama I."/>
            <person name="Ito T."/>
            <person name="Fujiyama A."/>
            <person name="Inagaki F."/>
            <person name="Takami H."/>
        </authorList>
    </citation>
    <scope>NUCLEOTIDE SEQUENCE</scope>
    <source>
        <strain evidence="1">Expedition CK06-06</strain>
    </source>
</reference>
<gene>
    <name evidence="1" type="ORF">S01H4_37851</name>
</gene>
<dbReference type="EMBL" id="BART01020362">
    <property type="protein sequence ID" value="GAH03224.1"/>
    <property type="molecule type" value="Genomic_DNA"/>
</dbReference>
<evidence type="ECO:0000313" key="1">
    <source>
        <dbReference type="EMBL" id="GAH03224.1"/>
    </source>
</evidence>
<protein>
    <submittedName>
        <fullName evidence="1">Uncharacterized protein</fullName>
    </submittedName>
</protein>
<proteinExistence type="predicted"/>
<organism evidence="1">
    <name type="scientific">marine sediment metagenome</name>
    <dbReference type="NCBI Taxonomy" id="412755"/>
    <lineage>
        <taxon>unclassified sequences</taxon>
        <taxon>metagenomes</taxon>
        <taxon>ecological metagenomes</taxon>
    </lineage>
</organism>
<feature type="non-terminal residue" evidence="1">
    <location>
        <position position="1"/>
    </location>
</feature>
<sequence length="53" mass="5916">QSMEDKSTILALSTWLSALDWKSWEGNPQRLEIESGIEPLLTESPKLTIATSL</sequence>
<name>X1DDS9_9ZZZZ</name>
<accession>X1DDS9</accession>
<comment type="caution">
    <text evidence="1">The sequence shown here is derived from an EMBL/GenBank/DDBJ whole genome shotgun (WGS) entry which is preliminary data.</text>
</comment>
<dbReference type="AlphaFoldDB" id="X1DDS9"/>